<feature type="region of interest" description="Disordered" evidence="1">
    <location>
        <begin position="353"/>
        <end position="380"/>
    </location>
</feature>
<reference evidence="3 4" key="1">
    <citation type="submission" date="2019-06" db="EMBL/GenBank/DDBJ databases">
        <title>Sequencing the genomes of 1000 actinobacteria strains.</title>
        <authorList>
            <person name="Klenk H.-P."/>
        </authorList>
    </citation>
    <scope>NUCLEOTIDE SEQUENCE [LARGE SCALE GENOMIC DNA]</scope>
    <source>
        <strain evidence="3 4">DSM 103495</strain>
    </source>
</reference>
<dbReference type="EMBL" id="VFPG01000001">
    <property type="protein sequence ID" value="TQM33247.1"/>
    <property type="molecule type" value="Genomic_DNA"/>
</dbReference>
<keyword evidence="4" id="KW-1185">Reference proteome</keyword>
<evidence type="ECO:0000259" key="2">
    <source>
        <dbReference type="Pfam" id="PF01764"/>
    </source>
</evidence>
<evidence type="ECO:0000313" key="4">
    <source>
        <dbReference type="Proteomes" id="UP000316331"/>
    </source>
</evidence>
<dbReference type="InterPro" id="IPR029058">
    <property type="entry name" value="AB_hydrolase_fold"/>
</dbReference>
<evidence type="ECO:0000256" key="1">
    <source>
        <dbReference type="SAM" id="MobiDB-lite"/>
    </source>
</evidence>
<dbReference type="GO" id="GO:0006629">
    <property type="term" value="P:lipid metabolic process"/>
    <property type="evidence" value="ECO:0007669"/>
    <property type="project" value="InterPro"/>
</dbReference>
<dbReference type="InterPro" id="IPR002921">
    <property type="entry name" value="Fungal_lipase-type"/>
</dbReference>
<dbReference type="Pfam" id="PF01764">
    <property type="entry name" value="Lipase_3"/>
    <property type="match status" value="1"/>
</dbReference>
<gene>
    <name evidence="3" type="ORF">FB390_4966</name>
</gene>
<name>A0A543FHA8_9NOCA</name>
<dbReference type="Proteomes" id="UP000316331">
    <property type="component" value="Unassembled WGS sequence"/>
</dbReference>
<dbReference type="SUPFAM" id="SSF53474">
    <property type="entry name" value="alpha/beta-Hydrolases"/>
    <property type="match status" value="1"/>
</dbReference>
<feature type="domain" description="Fungal lipase-type" evidence="2">
    <location>
        <begin position="162"/>
        <end position="241"/>
    </location>
</feature>
<organism evidence="3 4">
    <name type="scientific">Nocardia bhagyanarayanae</name>
    <dbReference type="NCBI Taxonomy" id="1215925"/>
    <lineage>
        <taxon>Bacteria</taxon>
        <taxon>Bacillati</taxon>
        <taxon>Actinomycetota</taxon>
        <taxon>Actinomycetes</taxon>
        <taxon>Mycobacteriales</taxon>
        <taxon>Nocardiaceae</taxon>
        <taxon>Nocardia</taxon>
    </lineage>
</organism>
<dbReference type="Gene3D" id="3.40.50.1820">
    <property type="entry name" value="alpha/beta hydrolase"/>
    <property type="match status" value="1"/>
</dbReference>
<protein>
    <submittedName>
        <fullName evidence="3">Lipase (Class 3)</fullName>
    </submittedName>
</protein>
<evidence type="ECO:0000313" key="3">
    <source>
        <dbReference type="EMBL" id="TQM33247.1"/>
    </source>
</evidence>
<accession>A0A543FHA8</accession>
<proteinExistence type="predicted"/>
<comment type="caution">
    <text evidence="3">The sequence shown here is derived from an EMBL/GenBank/DDBJ whole genome shotgun (WGS) entry which is preliminary data.</text>
</comment>
<dbReference type="AlphaFoldDB" id="A0A543FHA8"/>
<sequence length="398" mass="43037">MTAQSTTSNEAALQDKITFQLSLYANLINGEENDGNLEHLLQQRIQDNLDINRGVIGGWEIVWGPGIEVFPTDLYARNVLYMVRSTDDPSRYVIAVAGSTDGPFDWLVENFLIGQIPWLAYPAARYTTGAAIGVNILSKITPSGDRPGAGRTLHAFLGALDHTDIDLTVTGHSLAGVLSPTLALLLRDTQQLWDPSEKARVSVLSTAGPSFGNPEFVAYATQRLQRVRRYANSLDVIPNVWNPDDIDRAKTFYSDNNLPAPWPGLFDLIKQASNSGQYAHLDSTNGVFQGTFNTEVTDYLKQVGYQHIGGYRQFFEIPGVSWPVAIPAGVGDTGIGRIAALAGGPLGDGIGKAPENRRPLTAPINGQPVELPTDPDSREAGKLVDLVTAEIDPTADVS</sequence>